<name>A0A8S5RCR0_9VIRU</name>
<evidence type="ECO:0000313" key="1">
    <source>
        <dbReference type="EMBL" id="DAE29206.1"/>
    </source>
</evidence>
<accession>A0A8S5RCR0</accession>
<reference evidence="1" key="1">
    <citation type="journal article" date="2021" name="Proc. Natl. Acad. Sci. U.S.A.">
        <title>A Catalog of Tens of Thousands of Viruses from Human Metagenomes Reveals Hidden Associations with Chronic Diseases.</title>
        <authorList>
            <person name="Tisza M.J."/>
            <person name="Buck C.B."/>
        </authorList>
    </citation>
    <scope>NUCLEOTIDE SEQUENCE</scope>
    <source>
        <strain evidence="1">Ctx9V1</strain>
    </source>
</reference>
<organism evidence="1">
    <name type="scientific">virus sp. ctx9V1</name>
    <dbReference type="NCBI Taxonomy" id="2828001"/>
    <lineage>
        <taxon>Viruses</taxon>
    </lineage>
</organism>
<sequence length="35" mass="4220">MTLIVILLLHLSLRAFHLCHNYINLRLLPLLYQNF</sequence>
<dbReference type="EMBL" id="BK059093">
    <property type="protein sequence ID" value="DAE29206.1"/>
    <property type="molecule type" value="Genomic_DNA"/>
</dbReference>
<proteinExistence type="predicted"/>
<protein>
    <submittedName>
        <fullName evidence="1">Uncharacterized protein</fullName>
    </submittedName>
</protein>